<dbReference type="Pfam" id="PF07883">
    <property type="entry name" value="Cupin_2"/>
    <property type="match status" value="1"/>
</dbReference>
<evidence type="ECO:0000313" key="3">
    <source>
        <dbReference type="Proteomes" id="UP001500326"/>
    </source>
</evidence>
<dbReference type="InterPro" id="IPR011051">
    <property type="entry name" value="RmlC_Cupin_sf"/>
</dbReference>
<gene>
    <name evidence="2" type="ORF">GCM10009777_02490</name>
</gene>
<name>A0ABN2RRU4_9MICO</name>
<dbReference type="Gene3D" id="2.60.120.10">
    <property type="entry name" value="Jelly Rolls"/>
    <property type="match status" value="1"/>
</dbReference>
<dbReference type="EMBL" id="BAAAOH010000001">
    <property type="protein sequence ID" value="GAA1973784.1"/>
    <property type="molecule type" value="Genomic_DNA"/>
</dbReference>
<comment type="caution">
    <text evidence="2">The sequence shown here is derived from an EMBL/GenBank/DDBJ whole genome shotgun (WGS) entry which is preliminary data.</text>
</comment>
<dbReference type="SUPFAM" id="SSF51182">
    <property type="entry name" value="RmlC-like cupins"/>
    <property type="match status" value="1"/>
</dbReference>
<dbReference type="Proteomes" id="UP001500326">
    <property type="component" value="Unassembled WGS sequence"/>
</dbReference>
<evidence type="ECO:0000313" key="2">
    <source>
        <dbReference type="EMBL" id="GAA1973784.1"/>
    </source>
</evidence>
<reference evidence="2 3" key="1">
    <citation type="journal article" date="2019" name="Int. J. Syst. Evol. Microbiol.">
        <title>The Global Catalogue of Microorganisms (GCM) 10K type strain sequencing project: providing services to taxonomists for standard genome sequencing and annotation.</title>
        <authorList>
            <consortium name="The Broad Institute Genomics Platform"/>
            <consortium name="The Broad Institute Genome Sequencing Center for Infectious Disease"/>
            <person name="Wu L."/>
            <person name="Ma J."/>
        </authorList>
    </citation>
    <scope>NUCLEOTIDE SEQUENCE [LARGE SCALE GENOMIC DNA]</scope>
    <source>
        <strain evidence="2 3">JCM 14902</strain>
    </source>
</reference>
<sequence>MSAPLFPGGVAVSDLAVYDWDAVDGRCGGSPHLHTASSEGYVVVAGSGAVHTVSAEGVAEHPLSPGEVVWFSPGTVHRLVNDGGLRLLVVMQNSGLPEAGDAVMTFPSRVLDDPEEYAAAAALPTGIGREAAARARRDLAMQGYLELLAAVDAEGPKALETLHLRAARLVQPRVADWRTAWESTVLAEVDRTRRQLDALSSGLPGLLGASSVARAAPAAGGPGFGMCGRLTTWQWNTAADQSGQRFPV</sequence>
<proteinExistence type="predicted"/>
<protein>
    <submittedName>
        <fullName evidence="2">Cupin domain-containing protein</fullName>
    </submittedName>
</protein>
<organism evidence="2 3">
    <name type="scientific">Microbacterium pumilum</name>
    <dbReference type="NCBI Taxonomy" id="344165"/>
    <lineage>
        <taxon>Bacteria</taxon>
        <taxon>Bacillati</taxon>
        <taxon>Actinomycetota</taxon>
        <taxon>Actinomycetes</taxon>
        <taxon>Micrococcales</taxon>
        <taxon>Microbacteriaceae</taxon>
        <taxon>Microbacterium</taxon>
    </lineage>
</organism>
<accession>A0ABN2RRU4</accession>
<dbReference type="InterPro" id="IPR013096">
    <property type="entry name" value="Cupin_2"/>
</dbReference>
<dbReference type="RefSeq" id="WP_344057753.1">
    <property type="nucleotide sequence ID" value="NZ_BAAAOH010000001.1"/>
</dbReference>
<evidence type="ECO:0000259" key="1">
    <source>
        <dbReference type="Pfam" id="PF07883"/>
    </source>
</evidence>
<feature type="domain" description="Cupin type-2" evidence="1">
    <location>
        <begin position="28"/>
        <end position="90"/>
    </location>
</feature>
<keyword evidence="3" id="KW-1185">Reference proteome</keyword>
<dbReference type="InterPro" id="IPR014710">
    <property type="entry name" value="RmlC-like_jellyroll"/>
</dbReference>